<dbReference type="Gene3D" id="3.50.50.60">
    <property type="entry name" value="FAD/NAD(P)-binding domain"/>
    <property type="match status" value="1"/>
</dbReference>
<dbReference type="Proteomes" id="UP000677457">
    <property type="component" value="Unassembled WGS sequence"/>
</dbReference>
<dbReference type="InterPro" id="IPR002938">
    <property type="entry name" value="FAD-bd"/>
</dbReference>
<dbReference type="EMBL" id="VFOL01000001">
    <property type="protein sequence ID" value="TQL37540.1"/>
    <property type="molecule type" value="Genomic_DNA"/>
</dbReference>
<evidence type="ECO:0000256" key="3">
    <source>
        <dbReference type="SAM" id="MobiDB-lite"/>
    </source>
</evidence>
<sequence>MAGGRVHEVLISGAGVAGLAAAVALRSAGHRVRVYERSLDPSGDAGTAFNLWGNAMTALDRLGVGAAVRAAGDPLHRMRLLSHRGELIAENPIGEIGQRLGTESVNLRRAELMRLLREAADKAGAELRFGQAGRTCRTEGDRVVLGLADGSEVHGDVLVGADGARSTLRTQLTSDGGPQESSLPVRGISDVDPGAPANTVLMVWGPRGGGAGCWPLAGGQVSWTVGTTTALRRRMRRETDLKRLLLDFVAGFPEPIEAVIAATPAERMVVTPVLVHRDLSWGGGRVLLVGDAAHAMPTVYSQGACQALEDAVVLGEALTDTDDVLAGLADFRRRRTPRMEWLRGRVQSLDRMQKFENRLMCGIRDRMAGKAPPERSERSWRQIMDFGHVPQG</sequence>
<dbReference type="GeneID" id="93771943"/>
<reference evidence="5 8" key="2">
    <citation type="submission" date="2021-03" db="EMBL/GenBank/DDBJ databases">
        <title>Whole genome shotgun sequence of Salinispora arenicola NBRC 105043.</title>
        <authorList>
            <person name="Komaki H."/>
            <person name="Tamura T."/>
        </authorList>
    </citation>
    <scope>NUCLEOTIDE SEQUENCE [LARGE SCALE GENOMIC DNA]</scope>
    <source>
        <strain evidence="5 8">NBRC 105043</strain>
    </source>
</reference>
<keyword evidence="1" id="KW-0560">Oxidoreductase</keyword>
<keyword evidence="2 5" id="KW-0503">Monooxygenase</keyword>
<evidence type="ECO:0000256" key="2">
    <source>
        <dbReference type="ARBA" id="ARBA00023033"/>
    </source>
</evidence>
<feature type="region of interest" description="Disordered" evidence="3">
    <location>
        <begin position="170"/>
        <end position="190"/>
    </location>
</feature>
<keyword evidence="8" id="KW-1185">Reference proteome</keyword>
<dbReference type="PANTHER" id="PTHR13789">
    <property type="entry name" value="MONOOXYGENASE"/>
    <property type="match status" value="1"/>
</dbReference>
<dbReference type="Proteomes" id="UP000315983">
    <property type="component" value="Unassembled WGS sequence"/>
</dbReference>
<evidence type="ECO:0000313" key="7">
    <source>
        <dbReference type="Proteomes" id="UP000315983"/>
    </source>
</evidence>
<dbReference type="RefSeq" id="WP_019030889.1">
    <property type="nucleotide sequence ID" value="NZ_BOQM01000031.1"/>
</dbReference>
<organism evidence="6 7">
    <name type="scientific">Salinispora arenicola</name>
    <dbReference type="NCBI Taxonomy" id="168697"/>
    <lineage>
        <taxon>Bacteria</taxon>
        <taxon>Bacillati</taxon>
        <taxon>Actinomycetota</taxon>
        <taxon>Actinomycetes</taxon>
        <taxon>Micromonosporales</taxon>
        <taxon>Micromonosporaceae</taxon>
        <taxon>Salinispora</taxon>
    </lineage>
</organism>
<evidence type="ECO:0000313" key="5">
    <source>
        <dbReference type="EMBL" id="GIM87131.1"/>
    </source>
</evidence>
<dbReference type="InterPro" id="IPR050493">
    <property type="entry name" value="FAD-dep_Monooxygenase_BioMet"/>
</dbReference>
<feature type="compositionally biased region" description="Polar residues" evidence="3">
    <location>
        <begin position="170"/>
        <end position="182"/>
    </location>
</feature>
<reference evidence="6 7" key="1">
    <citation type="submission" date="2019-06" db="EMBL/GenBank/DDBJ databases">
        <title>Sequencing the genomes of 1000 actinobacteria strains.</title>
        <authorList>
            <person name="Klenk H.-P."/>
        </authorList>
    </citation>
    <scope>NUCLEOTIDE SEQUENCE [LARGE SCALE GENOMIC DNA]</scope>
    <source>
        <strain evidence="6 7">DSM 44819</strain>
    </source>
</reference>
<dbReference type="PRINTS" id="PR00420">
    <property type="entry name" value="RNGMNOXGNASE"/>
</dbReference>
<evidence type="ECO:0000256" key="1">
    <source>
        <dbReference type="ARBA" id="ARBA00023002"/>
    </source>
</evidence>
<dbReference type="PANTHER" id="PTHR13789:SF309">
    <property type="entry name" value="PUTATIVE (AFU_ORTHOLOGUE AFUA_6G14510)-RELATED"/>
    <property type="match status" value="1"/>
</dbReference>
<accession>A0A542XP17</accession>
<dbReference type="InterPro" id="IPR036188">
    <property type="entry name" value="FAD/NAD-bd_sf"/>
</dbReference>
<evidence type="ECO:0000313" key="6">
    <source>
        <dbReference type="EMBL" id="TQL37540.1"/>
    </source>
</evidence>
<dbReference type="SUPFAM" id="SSF51905">
    <property type="entry name" value="FAD/NAD(P)-binding domain"/>
    <property type="match status" value="1"/>
</dbReference>
<protein>
    <submittedName>
        <fullName evidence="6">2-polyprenyl-6-methoxyphenol hydroxylase-like FAD-dependent oxidoreductase</fullName>
    </submittedName>
    <submittedName>
        <fullName evidence="5">FAD-dependent monooxygenase</fullName>
    </submittedName>
</protein>
<dbReference type="EMBL" id="BOQM01000031">
    <property type="protein sequence ID" value="GIM87131.1"/>
    <property type="molecule type" value="Genomic_DNA"/>
</dbReference>
<gene>
    <name evidence="6" type="ORF">FB564_2703</name>
    <name evidence="5" type="ORF">Sar04_38670</name>
</gene>
<evidence type="ECO:0000313" key="8">
    <source>
        <dbReference type="Proteomes" id="UP000677457"/>
    </source>
</evidence>
<dbReference type="GO" id="GO:0071949">
    <property type="term" value="F:FAD binding"/>
    <property type="evidence" value="ECO:0007669"/>
    <property type="project" value="InterPro"/>
</dbReference>
<comment type="caution">
    <text evidence="6">The sequence shown here is derived from an EMBL/GenBank/DDBJ whole genome shotgun (WGS) entry which is preliminary data.</text>
</comment>
<dbReference type="GO" id="GO:0004497">
    <property type="term" value="F:monooxygenase activity"/>
    <property type="evidence" value="ECO:0007669"/>
    <property type="project" value="UniProtKB-KW"/>
</dbReference>
<dbReference type="AlphaFoldDB" id="A0A542XP17"/>
<dbReference type="Pfam" id="PF01494">
    <property type="entry name" value="FAD_binding_3"/>
    <property type="match status" value="1"/>
</dbReference>
<name>A0A542XP17_SALAC</name>
<proteinExistence type="predicted"/>
<evidence type="ECO:0000259" key="4">
    <source>
        <dbReference type="Pfam" id="PF01494"/>
    </source>
</evidence>
<feature type="domain" description="FAD-binding" evidence="4">
    <location>
        <begin position="8"/>
        <end position="319"/>
    </location>
</feature>